<evidence type="ECO:0000256" key="3">
    <source>
        <dbReference type="ARBA" id="ARBA00022559"/>
    </source>
</evidence>
<gene>
    <name evidence="12" type="ORF">FPE_LOCUS3410</name>
</gene>
<dbReference type="EMBL" id="OU503037">
    <property type="protein sequence ID" value="CAI9755980.1"/>
    <property type="molecule type" value="Genomic_DNA"/>
</dbReference>
<dbReference type="Proteomes" id="UP000834106">
    <property type="component" value="Chromosome 2"/>
</dbReference>
<dbReference type="PANTHER" id="PTHR31388:SF115">
    <property type="entry name" value="PEROXIDASE 5"/>
    <property type="match status" value="1"/>
</dbReference>
<feature type="binding site" evidence="9">
    <location>
        <position position="135"/>
    </location>
    <ligand>
        <name>Ca(2+)</name>
        <dbReference type="ChEBI" id="CHEBI:29108"/>
        <label>2</label>
    </ligand>
</feature>
<evidence type="ECO:0000256" key="4">
    <source>
        <dbReference type="ARBA" id="ARBA00022617"/>
    </source>
</evidence>
<evidence type="ECO:0000256" key="9">
    <source>
        <dbReference type="PIRSR" id="PIRSR600823-3"/>
    </source>
</evidence>
<keyword evidence="5 9" id="KW-0479">Metal-binding</keyword>
<evidence type="ECO:0000256" key="8">
    <source>
        <dbReference type="PIRSR" id="PIRSR600823-2"/>
    </source>
</evidence>
<proteinExistence type="inferred from homology"/>
<evidence type="ECO:0000256" key="1">
    <source>
        <dbReference type="ARBA" id="ARBA00000189"/>
    </source>
</evidence>
<keyword evidence="7 9" id="KW-0408">Iron</keyword>
<evidence type="ECO:0000313" key="12">
    <source>
        <dbReference type="EMBL" id="CAI9755980.1"/>
    </source>
</evidence>
<dbReference type="GO" id="GO:0046872">
    <property type="term" value="F:metal ion binding"/>
    <property type="evidence" value="ECO:0007669"/>
    <property type="project" value="UniProtKB-KW"/>
</dbReference>
<accession>A0AAD2DLB2</accession>
<comment type="cofactor">
    <cofactor evidence="9">
        <name>Ca(2+)</name>
        <dbReference type="ChEBI" id="CHEBI:29108"/>
    </cofactor>
    <text evidence="9">Binds 2 calcium ions per subunit.</text>
</comment>
<dbReference type="GO" id="GO:0006979">
    <property type="term" value="P:response to oxidative stress"/>
    <property type="evidence" value="ECO:0007669"/>
    <property type="project" value="InterPro"/>
</dbReference>
<feature type="binding site" evidence="9">
    <location>
        <position position="127"/>
    </location>
    <ligand>
        <name>Ca(2+)</name>
        <dbReference type="ChEBI" id="CHEBI:29108"/>
        <label>2</label>
    </ligand>
</feature>
<evidence type="ECO:0000313" key="13">
    <source>
        <dbReference type="Proteomes" id="UP000834106"/>
    </source>
</evidence>
<dbReference type="InterPro" id="IPR002016">
    <property type="entry name" value="Haem_peroxidase"/>
</dbReference>
<keyword evidence="4" id="KW-0349">Heme</keyword>
<evidence type="ECO:0000256" key="2">
    <source>
        <dbReference type="ARBA" id="ARBA00012313"/>
    </source>
</evidence>
<feature type="domain" description="Plant heme peroxidase family profile" evidence="11">
    <location>
        <begin position="1"/>
        <end position="143"/>
    </location>
</feature>
<dbReference type="Pfam" id="PF00141">
    <property type="entry name" value="peroxidase"/>
    <property type="match status" value="1"/>
</dbReference>
<dbReference type="Gene3D" id="1.10.420.10">
    <property type="entry name" value="Peroxidase, domain 2"/>
    <property type="match status" value="1"/>
</dbReference>
<evidence type="ECO:0000256" key="6">
    <source>
        <dbReference type="ARBA" id="ARBA00023002"/>
    </source>
</evidence>
<evidence type="ECO:0000256" key="10">
    <source>
        <dbReference type="RuleBase" id="RU004241"/>
    </source>
</evidence>
<dbReference type="SUPFAM" id="SSF48113">
    <property type="entry name" value="Heme-dependent peroxidases"/>
    <property type="match status" value="1"/>
</dbReference>
<dbReference type="PROSITE" id="PS50873">
    <property type="entry name" value="PEROXIDASE_4"/>
    <property type="match status" value="1"/>
</dbReference>
<dbReference type="InterPro" id="IPR010255">
    <property type="entry name" value="Haem_peroxidase_sf"/>
</dbReference>
<comment type="catalytic activity">
    <reaction evidence="1">
        <text>2 a phenolic donor + H2O2 = 2 a phenolic radical donor + 2 H2O</text>
        <dbReference type="Rhea" id="RHEA:56136"/>
        <dbReference type="ChEBI" id="CHEBI:15377"/>
        <dbReference type="ChEBI" id="CHEBI:16240"/>
        <dbReference type="ChEBI" id="CHEBI:139520"/>
        <dbReference type="ChEBI" id="CHEBI:139521"/>
        <dbReference type="EC" id="1.11.1.7"/>
    </reaction>
</comment>
<keyword evidence="13" id="KW-1185">Reference proteome</keyword>
<dbReference type="AlphaFoldDB" id="A0AAD2DLB2"/>
<feature type="binding site" description="axial binding residue" evidence="9">
    <location>
        <position position="82"/>
    </location>
    <ligand>
        <name>heme b</name>
        <dbReference type="ChEBI" id="CHEBI:60344"/>
    </ligand>
    <ligandPart>
        <name>Fe</name>
        <dbReference type="ChEBI" id="CHEBI:18248"/>
    </ligandPart>
</feature>
<comment type="cofactor">
    <cofactor evidence="9">
        <name>heme b</name>
        <dbReference type="ChEBI" id="CHEBI:60344"/>
    </cofactor>
    <text evidence="9">Binds 1 heme b (iron(II)-protoporphyrin IX) group per subunit.</text>
</comment>
<dbReference type="GO" id="GO:0140825">
    <property type="term" value="F:lactoperoxidase activity"/>
    <property type="evidence" value="ECO:0007669"/>
    <property type="project" value="UniProtKB-EC"/>
</dbReference>
<evidence type="ECO:0000256" key="7">
    <source>
        <dbReference type="ARBA" id="ARBA00023004"/>
    </source>
</evidence>
<organism evidence="12 13">
    <name type="scientific">Fraxinus pennsylvanica</name>
    <dbReference type="NCBI Taxonomy" id="56036"/>
    <lineage>
        <taxon>Eukaryota</taxon>
        <taxon>Viridiplantae</taxon>
        <taxon>Streptophyta</taxon>
        <taxon>Embryophyta</taxon>
        <taxon>Tracheophyta</taxon>
        <taxon>Spermatophyta</taxon>
        <taxon>Magnoliopsida</taxon>
        <taxon>eudicotyledons</taxon>
        <taxon>Gunneridae</taxon>
        <taxon>Pentapetalae</taxon>
        <taxon>asterids</taxon>
        <taxon>lamiids</taxon>
        <taxon>Lamiales</taxon>
        <taxon>Oleaceae</taxon>
        <taxon>Oleeae</taxon>
        <taxon>Fraxinus</taxon>
    </lineage>
</organism>
<dbReference type="PANTHER" id="PTHR31388">
    <property type="entry name" value="PEROXIDASE 72-RELATED"/>
    <property type="match status" value="1"/>
</dbReference>
<dbReference type="InterPro" id="IPR000823">
    <property type="entry name" value="Peroxidase_pln"/>
</dbReference>
<reference evidence="12" key="1">
    <citation type="submission" date="2023-05" db="EMBL/GenBank/DDBJ databases">
        <authorList>
            <person name="Huff M."/>
        </authorList>
    </citation>
    <scope>NUCLEOTIDE SEQUENCE</scope>
</reference>
<name>A0AAD2DLB2_9LAMI</name>
<comment type="similarity">
    <text evidence="10">Belongs to the peroxidase family.</text>
</comment>
<evidence type="ECO:0000256" key="5">
    <source>
        <dbReference type="ARBA" id="ARBA00022723"/>
    </source>
</evidence>
<dbReference type="Gene3D" id="1.10.520.10">
    <property type="match status" value="1"/>
</dbReference>
<dbReference type="PRINTS" id="PR00458">
    <property type="entry name" value="PEROXIDASE"/>
</dbReference>
<dbReference type="EC" id="1.11.1.7" evidence="2"/>
<protein>
    <recommendedName>
        <fullName evidence="2">peroxidase</fullName>
        <ecNumber evidence="2">1.11.1.7</ecNumber>
    </recommendedName>
</protein>
<dbReference type="PRINTS" id="PR00461">
    <property type="entry name" value="PLPEROXIDASE"/>
</dbReference>
<sequence>MPIGAAPSSLAGAAATGLIFASNSAVPVGGPSWNVNLGRRDSTTASRSVANIVLPSPFSDLNTQLFPHLRTRDLVLETWIPHNRPIPMFFFRDRIYSNRTDIDAGFASTRRRQCPTNSGDSNLAALDLMIPNSFDNNYFKNLM</sequence>
<keyword evidence="6" id="KW-0560">Oxidoreductase</keyword>
<keyword evidence="3" id="KW-0575">Peroxidase</keyword>
<evidence type="ECO:0000259" key="11">
    <source>
        <dbReference type="PROSITE" id="PS50873"/>
    </source>
</evidence>
<keyword evidence="9" id="KW-0106">Calcium</keyword>
<feature type="binding site" evidence="8">
    <location>
        <position position="55"/>
    </location>
    <ligand>
        <name>substrate</name>
    </ligand>
</feature>
<dbReference type="GO" id="GO:0020037">
    <property type="term" value="F:heme binding"/>
    <property type="evidence" value="ECO:0007669"/>
    <property type="project" value="InterPro"/>
</dbReference>